<dbReference type="Pfam" id="PF12728">
    <property type="entry name" value="HTH_17"/>
    <property type="match status" value="1"/>
</dbReference>
<sequence length="73" mass="8028">MYEGAAIAVDLDELLTPRETAEVTKLSVSTLKDRRWKGTGPAFIKLSPGRGGRIRYRRSDVVAWLAAQRVGVA</sequence>
<proteinExistence type="predicted"/>
<dbReference type="SUPFAM" id="SSF46955">
    <property type="entry name" value="Putative DNA-binding domain"/>
    <property type="match status" value="1"/>
</dbReference>
<evidence type="ECO:0000313" key="3">
    <source>
        <dbReference type="Proteomes" id="UP001596220"/>
    </source>
</evidence>
<comment type="caution">
    <text evidence="2">The sequence shown here is derived from an EMBL/GenBank/DDBJ whole genome shotgun (WGS) entry which is preliminary data.</text>
</comment>
<dbReference type="InterPro" id="IPR041657">
    <property type="entry name" value="HTH_17"/>
</dbReference>
<evidence type="ECO:0000313" key="2">
    <source>
        <dbReference type="EMBL" id="MFC6090731.1"/>
    </source>
</evidence>
<dbReference type="RefSeq" id="WP_380636904.1">
    <property type="nucleotide sequence ID" value="NZ_JBHSQO010000013.1"/>
</dbReference>
<gene>
    <name evidence="2" type="ORF">ACFP3R_15730</name>
</gene>
<organism evidence="2 3">
    <name type="scientific">Saccharothrix lopnurensis</name>
    <dbReference type="NCBI Taxonomy" id="1670621"/>
    <lineage>
        <taxon>Bacteria</taxon>
        <taxon>Bacillati</taxon>
        <taxon>Actinomycetota</taxon>
        <taxon>Actinomycetes</taxon>
        <taxon>Pseudonocardiales</taxon>
        <taxon>Pseudonocardiaceae</taxon>
        <taxon>Saccharothrix</taxon>
    </lineage>
</organism>
<keyword evidence="3" id="KW-1185">Reference proteome</keyword>
<feature type="domain" description="Helix-turn-helix" evidence="1">
    <location>
        <begin position="14"/>
        <end position="69"/>
    </location>
</feature>
<accession>A0ABW1P675</accession>
<name>A0ABW1P675_9PSEU</name>
<dbReference type="EMBL" id="JBHSQO010000013">
    <property type="protein sequence ID" value="MFC6090731.1"/>
    <property type="molecule type" value="Genomic_DNA"/>
</dbReference>
<evidence type="ECO:0000259" key="1">
    <source>
        <dbReference type="Pfam" id="PF12728"/>
    </source>
</evidence>
<dbReference type="InterPro" id="IPR009061">
    <property type="entry name" value="DNA-bd_dom_put_sf"/>
</dbReference>
<protein>
    <submittedName>
        <fullName evidence="2">Helix-turn-helix transcriptional regulator</fullName>
    </submittedName>
</protein>
<reference evidence="3" key="1">
    <citation type="journal article" date="2019" name="Int. J. Syst. Evol. Microbiol.">
        <title>The Global Catalogue of Microorganisms (GCM) 10K type strain sequencing project: providing services to taxonomists for standard genome sequencing and annotation.</title>
        <authorList>
            <consortium name="The Broad Institute Genomics Platform"/>
            <consortium name="The Broad Institute Genome Sequencing Center for Infectious Disease"/>
            <person name="Wu L."/>
            <person name="Ma J."/>
        </authorList>
    </citation>
    <scope>NUCLEOTIDE SEQUENCE [LARGE SCALE GENOMIC DNA]</scope>
    <source>
        <strain evidence="3">CGMCC 4.7246</strain>
    </source>
</reference>
<dbReference type="Proteomes" id="UP001596220">
    <property type="component" value="Unassembled WGS sequence"/>
</dbReference>